<dbReference type="Proteomes" id="UP000265715">
    <property type="component" value="Unassembled WGS sequence"/>
</dbReference>
<dbReference type="RefSeq" id="WP_119315289.1">
    <property type="nucleotide sequence ID" value="NZ_QXDL01000089.1"/>
</dbReference>
<proteinExistence type="predicted"/>
<evidence type="ECO:0000313" key="1">
    <source>
        <dbReference type="EMBL" id="RIH83574.1"/>
    </source>
</evidence>
<evidence type="ECO:0000313" key="2">
    <source>
        <dbReference type="Proteomes" id="UP000265715"/>
    </source>
</evidence>
<dbReference type="AlphaFoldDB" id="A0A399EFX9"/>
<sequence>MSKLKLAAVLVFALGLVWAATNYRLVINGKPASTPAIVVGGKTYVPLEALKAAGVGVSVSGSTLSLTLPGARQGQGGANQVAALEGCVNEWLFNGIWRFRVLSLEPLPAGGRGGWRAKVELRNGTTANGAALAGTGWQGLMLVLDDGNTLESQYVEMRDKPFAQGTGLVQEAVFYSDDTAKTPTKLLLLLDPKKMNTSLKIRYSVADPSFRVRLDCRK</sequence>
<accession>A0A399EFX9</accession>
<protein>
    <recommendedName>
        <fullName evidence="3">Copper amine oxidase-like N-terminal domain-containing protein</fullName>
    </recommendedName>
</protein>
<reference evidence="1 2" key="1">
    <citation type="submission" date="2018-08" db="EMBL/GenBank/DDBJ databases">
        <title>Meiothermus terrae DSM 26712 genome sequencing project.</title>
        <authorList>
            <person name="Da Costa M.S."/>
            <person name="Albuquerque L."/>
            <person name="Raposo P."/>
            <person name="Froufe H.J.C."/>
            <person name="Barroso C.S."/>
            <person name="Egas C."/>
        </authorList>
    </citation>
    <scope>NUCLEOTIDE SEQUENCE [LARGE SCALE GENOMIC DNA]</scope>
    <source>
        <strain evidence="1 2">DSM 26712</strain>
    </source>
</reference>
<organism evidence="1 2">
    <name type="scientific">Calidithermus terrae</name>
    <dbReference type="NCBI Taxonomy" id="1408545"/>
    <lineage>
        <taxon>Bacteria</taxon>
        <taxon>Thermotogati</taxon>
        <taxon>Deinococcota</taxon>
        <taxon>Deinococci</taxon>
        <taxon>Thermales</taxon>
        <taxon>Thermaceae</taxon>
        <taxon>Calidithermus</taxon>
    </lineage>
</organism>
<dbReference type="EMBL" id="QXDL01000089">
    <property type="protein sequence ID" value="RIH83574.1"/>
    <property type="molecule type" value="Genomic_DNA"/>
</dbReference>
<keyword evidence="2" id="KW-1185">Reference proteome</keyword>
<gene>
    <name evidence="1" type="ORF">Mterra_02231</name>
</gene>
<evidence type="ECO:0008006" key="3">
    <source>
        <dbReference type="Google" id="ProtNLM"/>
    </source>
</evidence>
<dbReference type="OrthoDB" id="25787at2"/>
<comment type="caution">
    <text evidence="1">The sequence shown here is derived from an EMBL/GenBank/DDBJ whole genome shotgun (WGS) entry which is preliminary data.</text>
</comment>
<name>A0A399EFX9_9DEIN</name>